<protein>
    <recommendedName>
        <fullName evidence="3">Zn(2)-C6 fungal-type domain-containing protein</fullName>
    </recommendedName>
</protein>
<dbReference type="Pfam" id="PF11951">
    <property type="entry name" value="Fungal_trans_2"/>
    <property type="match status" value="1"/>
</dbReference>
<gene>
    <name evidence="4" type="ORF">ALECFALPRED_010948</name>
</gene>
<dbReference type="PANTHER" id="PTHR38111:SF6">
    <property type="entry name" value="FINGER DOMAIN PROTEIN, PUTATIVE (AFU_ORTHOLOGUE AFUA_8G01940)-RELATED"/>
    <property type="match status" value="1"/>
</dbReference>
<evidence type="ECO:0000313" key="5">
    <source>
        <dbReference type="Proteomes" id="UP000664203"/>
    </source>
</evidence>
<evidence type="ECO:0000313" key="4">
    <source>
        <dbReference type="EMBL" id="CAF9916997.1"/>
    </source>
</evidence>
<keyword evidence="1" id="KW-0539">Nucleus</keyword>
<dbReference type="Proteomes" id="UP000664203">
    <property type="component" value="Unassembled WGS sequence"/>
</dbReference>
<dbReference type="InterPro" id="IPR036864">
    <property type="entry name" value="Zn2-C6_fun-type_DNA-bd_sf"/>
</dbReference>
<evidence type="ECO:0000259" key="3">
    <source>
        <dbReference type="PROSITE" id="PS50048"/>
    </source>
</evidence>
<dbReference type="PANTHER" id="PTHR38111">
    <property type="entry name" value="ZN(2)-C6 FUNGAL-TYPE DOMAIN-CONTAINING PROTEIN-RELATED"/>
    <property type="match status" value="1"/>
</dbReference>
<dbReference type="EMBL" id="CAJPDR010000095">
    <property type="protein sequence ID" value="CAF9916997.1"/>
    <property type="molecule type" value="Genomic_DNA"/>
</dbReference>
<dbReference type="SMART" id="SM00066">
    <property type="entry name" value="GAL4"/>
    <property type="match status" value="1"/>
</dbReference>
<dbReference type="GO" id="GO:0000981">
    <property type="term" value="F:DNA-binding transcription factor activity, RNA polymerase II-specific"/>
    <property type="evidence" value="ECO:0007669"/>
    <property type="project" value="InterPro"/>
</dbReference>
<reference evidence="4" key="1">
    <citation type="submission" date="2021-03" db="EMBL/GenBank/DDBJ databases">
        <authorList>
            <person name="Tagirdzhanova G."/>
        </authorList>
    </citation>
    <scope>NUCLEOTIDE SEQUENCE</scope>
</reference>
<feature type="region of interest" description="Disordered" evidence="2">
    <location>
        <begin position="485"/>
        <end position="537"/>
    </location>
</feature>
<dbReference type="InterPro" id="IPR053178">
    <property type="entry name" value="Osmoadaptation_assoc"/>
</dbReference>
<feature type="compositionally biased region" description="Polar residues" evidence="2">
    <location>
        <begin position="500"/>
        <end position="537"/>
    </location>
</feature>
<dbReference type="SUPFAM" id="SSF57701">
    <property type="entry name" value="Zn2/Cys6 DNA-binding domain"/>
    <property type="match status" value="1"/>
</dbReference>
<feature type="compositionally biased region" description="Polar residues" evidence="2">
    <location>
        <begin position="98"/>
        <end position="111"/>
    </location>
</feature>
<feature type="region of interest" description="Disordered" evidence="2">
    <location>
        <begin position="54"/>
        <end position="115"/>
    </location>
</feature>
<accession>A0A8H3F6M3</accession>
<organism evidence="4 5">
    <name type="scientific">Alectoria fallacina</name>
    <dbReference type="NCBI Taxonomy" id="1903189"/>
    <lineage>
        <taxon>Eukaryota</taxon>
        <taxon>Fungi</taxon>
        <taxon>Dikarya</taxon>
        <taxon>Ascomycota</taxon>
        <taxon>Pezizomycotina</taxon>
        <taxon>Lecanoromycetes</taxon>
        <taxon>OSLEUM clade</taxon>
        <taxon>Lecanoromycetidae</taxon>
        <taxon>Lecanorales</taxon>
        <taxon>Lecanorineae</taxon>
        <taxon>Parmeliaceae</taxon>
        <taxon>Alectoria</taxon>
    </lineage>
</organism>
<dbReference type="InterPro" id="IPR021858">
    <property type="entry name" value="Fun_TF"/>
</dbReference>
<feature type="domain" description="Zn(2)-C6 fungal-type" evidence="3">
    <location>
        <begin position="9"/>
        <end position="37"/>
    </location>
</feature>
<dbReference type="AlphaFoldDB" id="A0A8H3F6M3"/>
<dbReference type="GO" id="GO:0008270">
    <property type="term" value="F:zinc ion binding"/>
    <property type="evidence" value="ECO:0007669"/>
    <property type="project" value="InterPro"/>
</dbReference>
<comment type="caution">
    <text evidence="4">The sequence shown here is derived from an EMBL/GenBank/DDBJ whole genome shotgun (WGS) entry which is preliminary data.</text>
</comment>
<dbReference type="CDD" id="cd00067">
    <property type="entry name" value="GAL4"/>
    <property type="match status" value="1"/>
</dbReference>
<proteinExistence type="predicted"/>
<dbReference type="Pfam" id="PF00172">
    <property type="entry name" value="Zn_clus"/>
    <property type="match status" value="1"/>
</dbReference>
<name>A0A8H3F6M3_9LECA</name>
<feature type="compositionally biased region" description="Basic and acidic residues" evidence="2">
    <location>
        <begin position="54"/>
        <end position="70"/>
    </location>
</feature>
<feature type="compositionally biased region" description="Low complexity" evidence="2">
    <location>
        <begin position="71"/>
        <end position="81"/>
    </location>
</feature>
<sequence>MVKAPRSKGCRVCVQRRVKCDQEQPTCLRCRKAGRQCPGYQTISFVDEGPSIRDLYKADDKGNRPIDRRSSSSSTVSSGSRPVNLPPFEYSTRGVSGKSDTGPASRSSGRSQDVERSTLVSILSPTAYQSQLLSSFLGTVVSDNPVQIAPTFHCHSIWLAQLAGRTEVSSTLLYALRSITILFLGRQTRDENLVQNSRLIYGKTLLKLNKSLRDPIEGLTSDTLSATLLLTFYELLNCTEHNSWVRHAGGVAHLMQLRGVARHQTEFDKAIFLACRYSIVLESYQSQTGKPCFLSSAPWRELSQEIHDSSPRKSEFEDAREAFFQEIVQHPGYVMDAVQCMANGGQDRSVLQDLVRRGHMHRSNHKAIHSRCVEGLREEGQEPIEVPSSVDDKVFPTVYQYPGVLVASFFNSYWSLLKILNITLIGLEAKLSAMESANQVYQDQMTPAQMLAARNMRFTRENLTSVVVAESAPLLDAESAAVTRGARVTGSGESPKSLPDRTSSSQVTDLAVGTRSSESPISAATSPTDYPTMSPSDTAKRRKMYMAENKYSAHQICKSVENISTAAFLGPIFLIFSLKSVSRMLDSSKEKEWVICKMEELGKTWGLAKGGGWC</sequence>
<dbReference type="PROSITE" id="PS50048">
    <property type="entry name" value="ZN2_CY6_FUNGAL_2"/>
    <property type="match status" value="1"/>
</dbReference>
<keyword evidence="5" id="KW-1185">Reference proteome</keyword>
<evidence type="ECO:0000256" key="1">
    <source>
        <dbReference type="ARBA" id="ARBA00023242"/>
    </source>
</evidence>
<evidence type="ECO:0000256" key="2">
    <source>
        <dbReference type="SAM" id="MobiDB-lite"/>
    </source>
</evidence>
<dbReference type="OrthoDB" id="5126878at2759"/>
<dbReference type="Gene3D" id="4.10.240.10">
    <property type="entry name" value="Zn(2)-C6 fungal-type DNA-binding domain"/>
    <property type="match status" value="1"/>
</dbReference>
<dbReference type="InterPro" id="IPR001138">
    <property type="entry name" value="Zn2Cys6_DnaBD"/>
</dbReference>